<evidence type="ECO:0000256" key="1">
    <source>
        <dbReference type="SAM" id="SignalP"/>
    </source>
</evidence>
<evidence type="ECO:0000313" key="3">
    <source>
        <dbReference type="Proteomes" id="UP000619761"/>
    </source>
</evidence>
<dbReference type="Pfam" id="PF07394">
    <property type="entry name" value="DUF1501"/>
    <property type="match status" value="1"/>
</dbReference>
<sequence length="456" mass="49532">MKIINSRRSFIKNMGAGLLGGAAFGSGILPAFANAATNSSSQYKALICLNLNGGNDAFNTIVPMADSVYANYNKIRQELALPKEKLNALVHANTASAPYGLHPVLGDVSKLYNKGKLAVVANLGNLIEPVEKASYKQAGTRLPSSLFAHNDQAIFSHALNNGPLDSGWAGRIAEALGDFNINQQLAMNITLSGSNQLQRGHEIMPFGLTKAGINKMSALSEDNPGDLSAKRAQLYRHFLGRNHANPLQQYFSDTGTQAWTMSKYVADILDRQPKINTPLMSSRGLSESFATVARIIAANQDFQVKRQIFYINFGPFDTHGYQLIGQANLLTELNSALSEFYETLTALGYEDKVTTFTLSEFGRTLSRNGTDGTDHGWGSHHFVMGGAVKGQQIFGKMPSLELGSDDDIGEGRIIPTLSFDQYAATLAQWFGVSSDDVDKIFPNLKNFSTKNIGFLT</sequence>
<name>A0ABQ3ASE5_9GAMM</name>
<dbReference type="InterPro" id="IPR006311">
    <property type="entry name" value="TAT_signal"/>
</dbReference>
<dbReference type="EMBL" id="BMYZ01000001">
    <property type="protein sequence ID" value="GGY65802.1"/>
    <property type="molecule type" value="Genomic_DNA"/>
</dbReference>
<dbReference type="PROSITE" id="PS51318">
    <property type="entry name" value="TAT"/>
    <property type="match status" value="1"/>
</dbReference>
<dbReference type="PANTHER" id="PTHR43737:SF1">
    <property type="entry name" value="DUF1501 DOMAIN-CONTAINING PROTEIN"/>
    <property type="match status" value="1"/>
</dbReference>
<dbReference type="PANTHER" id="PTHR43737">
    <property type="entry name" value="BLL7424 PROTEIN"/>
    <property type="match status" value="1"/>
</dbReference>
<gene>
    <name evidence="2" type="ORF">GCM10011613_07110</name>
</gene>
<keyword evidence="1" id="KW-0732">Signal</keyword>
<dbReference type="InterPro" id="IPR010869">
    <property type="entry name" value="DUF1501"/>
</dbReference>
<organism evidence="2 3">
    <name type="scientific">Cellvibrio zantedeschiae</name>
    <dbReference type="NCBI Taxonomy" id="1237077"/>
    <lineage>
        <taxon>Bacteria</taxon>
        <taxon>Pseudomonadati</taxon>
        <taxon>Pseudomonadota</taxon>
        <taxon>Gammaproteobacteria</taxon>
        <taxon>Cellvibrionales</taxon>
        <taxon>Cellvibrionaceae</taxon>
        <taxon>Cellvibrio</taxon>
    </lineage>
</organism>
<proteinExistence type="predicted"/>
<comment type="caution">
    <text evidence="2">The sequence shown here is derived from an EMBL/GenBank/DDBJ whole genome shotgun (WGS) entry which is preliminary data.</text>
</comment>
<feature type="chain" id="PRO_5045831308" evidence="1">
    <location>
        <begin position="36"/>
        <end position="456"/>
    </location>
</feature>
<keyword evidence="3" id="KW-1185">Reference proteome</keyword>
<evidence type="ECO:0000313" key="2">
    <source>
        <dbReference type="EMBL" id="GGY65802.1"/>
    </source>
</evidence>
<dbReference type="Proteomes" id="UP000619761">
    <property type="component" value="Unassembled WGS sequence"/>
</dbReference>
<dbReference type="RefSeq" id="WP_189416101.1">
    <property type="nucleotide sequence ID" value="NZ_BMYZ01000001.1"/>
</dbReference>
<feature type="signal peptide" evidence="1">
    <location>
        <begin position="1"/>
        <end position="35"/>
    </location>
</feature>
<accession>A0ABQ3ASE5</accession>
<protein>
    <submittedName>
        <fullName evidence="2">Tat pathway signal protein</fullName>
    </submittedName>
</protein>
<reference evidence="3" key="1">
    <citation type="journal article" date="2019" name="Int. J. Syst. Evol. Microbiol.">
        <title>The Global Catalogue of Microorganisms (GCM) 10K type strain sequencing project: providing services to taxonomists for standard genome sequencing and annotation.</title>
        <authorList>
            <consortium name="The Broad Institute Genomics Platform"/>
            <consortium name="The Broad Institute Genome Sequencing Center for Infectious Disease"/>
            <person name="Wu L."/>
            <person name="Ma J."/>
        </authorList>
    </citation>
    <scope>NUCLEOTIDE SEQUENCE [LARGE SCALE GENOMIC DNA]</scope>
    <source>
        <strain evidence="3">KCTC 32239</strain>
    </source>
</reference>